<evidence type="ECO:0000313" key="10">
    <source>
        <dbReference type="Proteomes" id="UP000034508"/>
    </source>
</evidence>
<protein>
    <submittedName>
        <fullName evidence="9">Dolichyl-phosphate-mannose-protein mannosyltransferase protein</fullName>
    </submittedName>
</protein>
<accession>A0A0G0IRU3</accession>
<feature type="transmembrane region" description="Helical" evidence="8">
    <location>
        <begin position="341"/>
        <end position="362"/>
    </location>
</feature>
<feature type="transmembrane region" description="Helical" evidence="8">
    <location>
        <begin position="369"/>
        <end position="386"/>
    </location>
</feature>
<feature type="transmembrane region" description="Helical" evidence="8">
    <location>
        <begin position="210"/>
        <end position="227"/>
    </location>
</feature>
<feature type="transmembrane region" description="Helical" evidence="8">
    <location>
        <begin position="160"/>
        <end position="179"/>
    </location>
</feature>
<dbReference type="AlphaFoldDB" id="A0A0G0IRU3"/>
<reference evidence="9 10" key="1">
    <citation type="journal article" date="2015" name="Nature">
        <title>rRNA introns, odd ribosomes, and small enigmatic genomes across a large radiation of phyla.</title>
        <authorList>
            <person name="Brown C.T."/>
            <person name="Hug L.A."/>
            <person name="Thomas B.C."/>
            <person name="Sharon I."/>
            <person name="Castelle C.J."/>
            <person name="Singh A."/>
            <person name="Wilkins M.J."/>
            <person name="Williams K.H."/>
            <person name="Banfield J.F."/>
        </authorList>
    </citation>
    <scope>NUCLEOTIDE SEQUENCE [LARGE SCALE GENOMIC DNA]</scope>
</reference>
<proteinExistence type="predicted"/>
<evidence type="ECO:0000256" key="6">
    <source>
        <dbReference type="ARBA" id="ARBA00022989"/>
    </source>
</evidence>
<keyword evidence="4 9" id="KW-0808">Transferase</keyword>
<evidence type="ECO:0000256" key="8">
    <source>
        <dbReference type="SAM" id="Phobius"/>
    </source>
</evidence>
<evidence type="ECO:0000256" key="1">
    <source>
        <dbReference type="ARBA" id="ARBA00004651"/>
    </source>
</evidence>
<dbReference type="GO" id="GO:0005886">
    <property type="term" value="C:plasma membrane"/>
    <property type="evidence" value="ECO:0007669"/>
    <property type="project" value="UniProtKB-SubCell"/>
</dbReference>
<comment type="subcellular location">
    <subcellularLocation>
        <location evidence="1">Cell membrane</location>
        <topology evidence="1">Multi-pass membrane protein</topology>
    </subcellularLocation>
</comment>
<sequence length="567" mass="65808">MKLNFFEKFLIAWGLFWGILGMGLYFLGLLSLFYSNVVITYGLICFIVLIFFLYSSLRGRRPWQSDAGCHRERQRGDLFIGLILITFLAFAVLNFLIMLAPEVGFDALWYHLTLPKIYLMTHHVSYLSGGLLYYSVMPRLVEMIYGFGLALDHTGNLPKIIHYLFGFSWFGAIYLFARLFLERRYALLTALVCYGTYLVTWLSGTAYIDLIVAYYSAMALWGVFRSLRVEAPLAMEQSIFLYLAAIFMGFTLASKLYGLILLAVLVGILIFSKTNWKIVLRFTIIAILIVLPFYLQAYISTGNPFYPVFSVKESALAMYTGGYSNLKDWYLLGWWRHLPSLFLGMIIYSFTPIFSLIFLVFFAKSWKKMLPLLISFLGFFFLWSLNPVQEPRYFIVILPVLATISIYTLVNISWKVFKVLAFVLLLVGFAYNFSYAKSNFKETLELVFSKNPRENYLQARLTPPRNFYDFSGNFTREVGNKKVLTVNVHNLFYVDFNFYDWSFIENKYDSDLSATLMAKELKNNGYSYVLIGHLNAAEWLELPQEEVDKNFKLILNENDFSLYEILN</sequence>
<gene>
    <name evidence="9" type="ORF">US31_C0002G0066</name>
</gene>
<evidence type="ECO:0000256" key="2">
    <source>
        <dbReference type="ARBA" id="ARBA00022475"/>
    </source>
</evidence>
<feature type="transmembrane region" description="Helical" evidence="8">
    <location>
        <begin position="12"/>
        <end position="33"/>
    </location>
</feature>
<dbReference type="PANTHER" id="PTHR33908">
    <property type="entry name" value="MANNOSYLTRANSFERASE YKCB-RELATED"/>
    <property type="match status" value="1"/>
</dbReference>
<evidence type="ECO:0000256" key="3">
    <source>
        <dbReference type="ARBA" id="ARBA00022676"/>
    </source>
</evidence>
<dbReference type="InterPro" id="IPR050297">
    <property type="entry name" value="LipidA_mod_glycosyltrf_83"/>
</dbReference>
<feature type="transmembrane region" description="Helical" evidence="8">
    <location>
        <begin position="78"/>
        <end position="97"/>
    </location>
</feature>
<feature type="transmembrane region" description="Helical" evidence="8">
    <location>
        <begin position="239"/>
        <end position="271"/>
    </location>
</feature>
<comment type="caution">
    <text evidence="9">The sequence shown here is derived from an EMBL/GenBank/DDBJ whole genome shotgun (WGS) entry which is preliminary data.</text>
</comment>
<feature type="transmembrane region" description="Helical" evidence="8">
    <location>
        <begin position="278"/>
        <end position="299"/>
    </location>
</feature>
<dbReference type="GO" id="GO:0016763">
    <property type="term" value="F:pentosyltransferase activity"/>
    <property type="evidence" value="ECO:0007669"/>
    <property type="project" value="TreeGrafter"/>
</dbReference>
<name>A0A0G0IRU3_9BACT</name>
<feature type="transmembrane region" description="Helical" evidence="8">
    <location>
        <begin position="392"/>
        <end position="410"/>
    </location>
</feature>
<dbReference type="GO" id="GO:0009103">
    <property type="term" value="P:lipopolysaccharide biosynthetic process"/>
    <property type="evidence" value="ECO:0007669"/>
    <property type="project" value="UniProtKB-ARBA"/>
</dbReference>
<keyword evidence="3 9" id="KW-0328">Glycosyltransferase</keyword>
<evidence type="ECO:0000256" key="4">
    <source>
        <dbReference type="ARBA" id="ARBA00022679"/>
    </source>
</evidence>
<dbReference type="PANTHER" id="PTHR33908:SF11">
    <property type="entry name" value="MEMBRANE PROTEIN"/>
    <property type="match status" value="1"/>
</dbReference>
<feature type="transmembrane region" description="Helical" evidence="8">
    <location>
        <begin position="417"/>
        <end position="436"/>
    </location>
</feature>
<dbReference type="EMBL" id="LBSM01000002">
    <property type="protein sequence ID" value="KKQ18721.1"/>
    <property type="molecule type" value="Genomic_DNA"/>
</dbReference>
<evidence type="ECO:0000256" key="7">
    <source>
        <dbReference type="ARBA" id="ARBA00023136"/>
    </source>
</evidence>
<evidence type="ECO:0000313" key="9">
    <source>
        <dbReference type="EMBL" id="KKQ18721.1"/>
    </source>
</evidence>
<organism evidence="9 10">
    <name type="scientific">Berkelbacteria bacterium GW2011_GWA1_36_9</name>
    <dbReference type="NCBI Taxonomy" id="1618331"/>
    <lineage>
        <taxon>Bacteria</taxon>
        <taxon>Candidatus Berkelbacteria</taxon>
    </lineage>
</organism>
<dbReference type="Proteomes" id="UP000034508">
    <property type="component" value="Unassembled WGS sequence"/>
</dbReference>
<keyword evidence="6 8" id="KW-1133">Transmembrane helix</keyword>
<keyword evidence="5 8" id="KW-0812">Transmembrane</keyword>
<keyword evidence="7 8" id="KW-0472">Membrane</keyword>
<feature type="transmembrane region" description="Helical" evidence="8">
    <location>
        <begin position="39"/>
        <end position="57"/>
    </location>
</feature>
<keyword evidence="2" id="KW-1003">Cell membrane</keyword>
<evidence type="ECO:0000256" key="5">
    <source>
        <dbReference type="ARBA" id="ARBA00022692"/>
    </source>
</evidence>